<dbReference type="EMBL" id="JSCE01000173">
    <property type="protein sequence ID" value="KHM51770.1"/>
    <property type="molecule type" value="Genomic_DNA"/>
</dbReference>
<evidence type="ECO:0000313" key="2">
    <source>
        <dbReference type="Proteomes" id="UP000030993"/>
    </source>
</evidence>
<gene>
    <name evidence="1" type="ORF">NZ47_08660</name>
</gene>
<dbReference type="AlphaFoldDB" id="A0A0B2JTY8"/>
<dbReference type="NCBIfam" id="TIGR01784">
    <property type="entry name" value="T_den_put_tspse"/>
    <property type="match status" value="1"/>
</dbReference>
<keyword evidence="2" id="KW-1185">Reference proteome</keyword>
<dbReference type="RefSeq" id="WP_039209326.1">
    <property type="nucleotide sequence ID" value="NZ_JSCE01000173.1"/>
</dbReference>
<organism evidence="1 2">
    <name type="scientific">Anaerovibrio lipolyticus</name>
    <dbReference type="NCBI Taxonomy" id="82374"/>
    <lineage>
        <taxon>Bacteria</taxon>
        <taxon>Bacillati</taxon>
        <taxon>Bacillota</taxon>
        <taxon>Negativicutes</taxon>
        <taxon>Selenomonadales</taxon>
        <taxon>Selenomonadaceae</taxon>
        <taxon>Anaerovibrio</taxon>
    </lineage>
</organism>
<evidence type="ECO:0008006" key="3">
    <source>
        <dbReference type="Google" id="ProtNLM"/>
    </source>
</evidence>
<dbReference type="Proteomes" id="UP000030993">
    <property type="component" value="Unassembled WGS sequence"/>
</dbReference>
<sequence>MGNTKRKAFEELEVTDDYMFKLVMRKYPRLCKTLVETVLNVDIKRLEYLETEKAIDPLYDSHGVRFDVYIKDDKQTVYTVEMQVKDYGIDELAKRMRYYQSSMDMDSLMIGEKYKNLSKTYIIFFCPFLLLDGKKHLYTFHSWCDEDKTIQLPDGTAKILLSSKGVDNDVPMRLMEFLNYMNGIRPKGGFVKEIDDAILSERQNKGERERYMKLQMKLDEEREEGRNEGLQEGRILEVKALIKDGLTTLEAIKASGRYTAEELAEISKEA</sequence>
<dbReference type="Pfam" id="PF12784">
    <property type="entry name" value="PDDEXK_2"/>
    <property type="match status" value="1"/>
</dbReference>
<dbReference type="STRING" id="82374.NZ47_08660"/>
<accession>A0A0B2JTY8</accession>
<proteinExistence type="predicted"/>
<reference evidence="1 2" key="1">
    <citation type="journal article" date="2013" name="PLoS ONE">
        <title>Identification and characterization of three novel lipases belonging to families II and V from Anaerovibrio lipolyticus 5ST.</title>
        <authorList>
            <person name="Prive F."/>
            <person name="Kaderbhai N.N."/>
            <person name="Girdwood S."/>
            <person name="Worgan H.J."/>
            <person name="Pinloche E."/>
            <person name="Scollan N.D."/>
            <person name="Huws S.A."/>
            <person name="Newbold C.J."/>
        </authorList>
    </citation>
    <scope>NUCLEOTIDE SEQUENCE [LARGE SCALE GENOMIC DNA]</scope>
    <source>
        <strain evidence="1 2">5S</strain>
    </source>
</reference>
<protein>
    <recommendedName>
        <fullName evidence="3">Rpn family recombination-promoting nuclease/putative transposase</fullName>
    </recommendedName>
</protein>
<name>A0A0B2JTY8_9FIRM</name>
<comment type="caution">
    <text evidence="1">The sequence shown here is derived from an EMBL/GenBank/DDBJ whole genome shotgun (WGS) entry which is preliminary data.</text>
</comment>
<dbReference type="InterPro" id="IPR010106">
    <property type="entry name" value="RpnA"/>
</dbReference>
<evidence type="ECO:0000313" key="1">
    <source>
        <dbReference type="EMBL" id="KHM51770.1"/>
    </source>
</evidence>